<feature type="region of interest" description="Disordered" evidence="1">
    <location>
        <begin position="33"/>
        <end position="76"/>
    </location>
</feature>
<evidence type="ECO:0000313" key="3">
    <source>
        <dbReference type="Proteomes" id="UP000319103"/>
    </source>
</evidence>
<protein>
    <submittedName>
        <fullName evidence="2">Uncharacterized protein</fullName>
    </submittedName>
</protein>
<keyword evidence="3" id="KW-1185">Reference proteome</keyword>
<reference evidence="2 3" key="1">
    <citation type="submission" date="2019-06" db="EMBL/GenBank/DDBJ databases">
        <title>Description of Kitasatospora acidophila sp. nov. isolated from pine grove soil, and reclassification of Streptomyces novaecaesareae to Kitasatospora novaeceasareae comb. nov.</title>
        <authorList>
            <person name="Kim M.J."/>
        </authorList>
    </citation>
    <scope>NUCLEOTIDE SEQUENCE [LARGE SCALE GENOMIC DNA]</scope>
    <source>
        <strain evidence="2 3">MMS16-CNU292</strain>
    </source>
</reference>
<dbReference type="Proteomes" id="UP000319103">
    <property type="component" value="Unassembled WGS sequence"/>
</dbReference>
<sequence>MPATYNTDGAEDPDLYAQLMTERYGPLRLILAERNRPAPPRQARANLTPDPRAAEHRHQLLEALNNRPQPDPEPAA</sequence>
<dbReference type="OrthoDB" id="4350891at2"/>
<dbReference type="RefSeq" id="WP_141636001.1">
    <property type="nucleotide sequence ID" value="NZ_VIGB01000003.1"/>
</dbReference>
<gene>
    <name evidence="2" type="ORF">E6W39_29000</name>
</gene>
<dbReference type="AlphaFoldDB" id="A0A540W9C9"/>
<organism evidence="2 3">
    <name type="scientific">Kitasatospora acidiphila</name>
    <dbReference type="NCBI Taxonomy" id="2567942"/>
    <lineage>
        <taxon>Bacteria</taxon>
        <taxon>Bacillati</taxon>
        <taxon>Actinomycetota</taxon>
        <taxon>Actinomycetes</taxon>
        <taxon>Kitasatosporales</taxon>
        <taxon>Streptomycetaceae</taxon>
        <taxon>Kitasatospora</taxon>
    </lineage>
</organism>
<evidence type="ECO:0000256" key="1">
    <source>
        <dbReference type="SAM" id="MobiDB-lite"/>
    </source>
</evidence>
<name>A0A540W9C9_9ACTN</name>
<accession>A0A540W9C9</accession>
<comment type="caution">
    <text evidence="2">The sequence shown here is derived from an EMBL/GenBank/DDBJ whole genome shotgun (WGS) entry which is preliminary data.</text>
</comment>
<dbReference type="EMBL" id="VIGB01000003">
    <property type="protein sequence ID" value="TQF05527.1"/>
    <property type="molecule type" value="Genomic_DNA"/>
</dbReference>
<proteinExistence type="predicted"/>
<evidence type="ECO:0000313" key="2">
    <source>
        <dbReference type="EMBL" id="TQF05527.1"/>
    </source>
</evidence>